<feature type="transmembrane region" description="Helical" evidence="9">
    <location>
        <begin position="90"/>
        <end position="111"/>
    </location>
</feature>
<evidence type="ECO:0000256" key="4">
    <source>
        <dbReference type="ARBA" id="ARBA00022692"/>
    </source>
</evidence>
<keyword evidence="3" id="KW-1003">Cell membrane</keyword>
<feature type="transmembrane region" description="Helical" evidence="9">
    <location>
        <begin position="283"/>
        <end position="306"/>
    </location>
</feature>
<dbReference type="PANTHER" id="PTHR42643">
    <property type="entry name" value="IONOTROPIC RECEPTOR 20A-RELATED"/>
    <property type="match status" value="1"/>
</dbReference>
<keyword evidence="8" id="KW-0325">Glycoprotein</keyword>
<evidence type="ECO:0000259" key="10">
    <source>
        <dbReference type="Pfam" id="PF00060"/>
    </source>
</evidence>
<name>A0A4Y2A8C5_ARAVE</name>
<gene>
    <name evidence="11" type="ORF">AVEN_234322_1</name>
</gene>
<dbReference type="PANTHER" id="PTHR42643:SF38">
    <property type="entry name" value="IONOTROPIC RECEPTOR 100A"/>
    <property type="match status" value="1"/>
</dbReference>
<dbReference type="OrthoDB" id="5984008at2759"/>
<keyword evidence="7" id="KW-0675">Receptor</keyword>
<evidence type="ECO:0000256" key="5">
    <source>
        <dbReference type="ARBA" id="ARBA00022989"/>
    </source>
</evidence>
<keyword evidence="5 9" id="KW-1133">Transmembrane helix</keyword>
<protein>
    <recommendedName>
        <fullName evidence="10">Ionotropic glutamate receptor C-terminal domain-containing protein</fullName>
    </recommendedName>
</protein>
<dbReference type="InterPro" id="IPR001320">
    <property type="entry name" value="Iontro_rcpt_C"/>
</dbReference>
<evidence type="ECO:0000313" key="11">
    <source>
        <dbReference type="EMBL" id="GBL76008.1"/>
    </source>
</evidence>
<evidence type="ECO:0000256" key="8">
    <source>
        <dbReference type="ARBA" id="ARBA00023180"/>
    </source>
</evidence>
<accession>A0A4Y2A8C5</accession>
<dbReference type="AlphaFoldDB" id="A0A4Y2A8C5"/>
<feature type="domain" description="Ionotropic glutamate receptor C-terminal" evidence="10">
    <location>
        <begin position="59"/>
        <end position="294"/>
    </location>
</feature>
<keyword evidence="4 9" id="KW-0812">Transmembrane</keyword>
<dbReference type="EMBL" id="BGPR01000009">
    <property type="protein sequence ID" value="GBL76008.1"/>
    <property type="molecule type" value="Genomic_DNA"/>
</dbReference>
<dbReference type="Pfam" id="PF00060">
    <property type="entry name" value="Lig_chan"/>
    <property type="match status" value="1"/>
</dbReference>
<evidence type="ECO:0000313" key="12">
    <source>
        <dbReference type="Proteomes" id="UP000499080"/>
    </source>
</evidence>
<dbReference type="Proteomes" id="UP000499080">
    <property type="component" value="Unassembled WGS sequence"/>
</dbReference>
<feature type="transmembrane region" description="Helical" evidence="9">
    <location>
        <begin position="36"/>
        <end position="56"/>
    </location>
</feature>
<keyword evidence="6 9" id="KW-0472">Membrane</keyword>
<evidence type="ECO:0000256" key="1">
    <source>
        <dbReference type="ARBA" id="ARBA00004651"/>
    </source>
</evidence>
<dbReference type="GO" id="GO:0015276">
    <property type="term" value="F:ligand-gated monoatomic ion channel activity"/>
    <property type="evidence" value="ECO:0007669"/>
    <property type="project" value="InterPro"/>
</dbReference>
<evidence type="ECO:0000256" key="6">
    <source>
        <dbReference type="ARBA" id="ARBA00023136"/>
    </source>
</evidence>
<organism evidence="11 12">
    <name type="scientific">Araneus ventricosus</name>
    <name type="common">Orbweaver spider</name>
    <name type="synonym">Epeira ventricosa</name>
    <dbReference type="NCBI Taxonomy" id="182803"/>
    <lineage>
        <taxon>Eukaryota</taxon>
        <taxon>Metazoa</taxon>
        <taxon>Ecdysozoa</taxon>
        <taxon>Arthropoda</taxon>
        <taxon>Chelicerata</taxon>
        <taxon>Arachnida</taxon>
        <taxon>Araneae</taxon>
        <taxon>Araneomorphae</taxon>
        <taxon>Entelegynae</taxon>
        <taxon>Araneoidea</taxon>
        <taxon>Araneidae</taxon>
        <taxon>Araneus</taxon>
    </lineage>
</organism>
<evidence type="ECO:0000256" key="7">
    <source>
        <dbReference type="ARBA" id="ARBA00023170"/>
    </source>
</evidence>
<dbReference type="GO" id="GO:0005886">
    <property type="term" value="C:plasma membrane"/>
    <property type="evidence" value="ECO:0007669"/>
    <property type="project" value="UniProtKB-SubCell"/>
</dbReference>
<dbReference type="InterPro" id="IPR052192">
    <property type="entry name" value="Insect_Ionotropic_Sensory_Rcpt"/>
</dbReference>
<evidence type="ECO:0000256" key="9">
    <source>
        <dbReference type="SAM" id="Phobius"/>
    </source>
</evidence>
<comment type="subcellular location">
    <subcellularLocation>
        <location evidence="1">Cell membrane</location>
        <topology evidence="1">Multi-pass membrane protein</topology>
    </subcellularLocation>
</comment>
<evidence type="ECO:0000256" key="2">
    <source>
        <dbReference type="ARBA" id="ARBA00008685"/>
    </source>
</evidence>
<comment type="caution">
    <text evidence="11">The sequence shown here is derived from an EMBL/GenBank/DDBJ whole genome shotgun (WGS) entry which is preliminary data.</text>
</comment>
<dbReference type="GO" id="GO:0050906">
    <property type="term" value="P:detection of stimulus involved in sensory perception"/>
    <property type="evidence" value="ECO:0007669"/>
    <property type="project" value="UniProtKB-ARBA"/>
</dbReference>
<comment type="similarity">
    <text evidence="2">Belongs to the glutamate-gated ion channel (TC 1.A.10.1) family.</text>
</comment>
<sequence>MRAVDFIPYTIEDSTFVTRLPKTVLKPAAFLKPYQWPVWLTLVFVLATVPILFRFIMKKKLSGRKLFLSMISNMFNKPLSFCVESFRDRILVGSWITAVFFLTSGYTTLLLSSLTVPLHENGVRTIKDLASAVSAGRYRCLTNRGSVNLKLMNESFDADLRIIKENMVEVEWFSTDGAIIAPPKIRKNVAILGPRWFFTLEYGEPPYTNKYIFKESISLVNIGLAVNKNFCCTETLRKTISWLFNAGVFRKLYSNEFYRSRWRLLANRKLTNFGPKPLSMTDLLGPFALLGGGCFLGLLVLMFSVIRYKLSR</sequence>
<dbReference type="Gene3D" id="1.10.287.70">
    <property type="match status" value="1"/>
</dbReference>
<keyword evidence="12" id="KW-1185">Reference proteome</keyword>
<proteinExistence type="inferred from homology"/>
<reference evidence="11 12" key="1">
    <citation type="journal article" date="2019" name="Sci. Rep.">
        <title>Orb-weaving spider Araneus ventricosus genome elucidates the spidroin gene catalogue.</title>
        <authorList>
            <person name="Kono N."/>
            <person name="Nakamura H."/>
            <person name="Ohtoshi R."/>
            <person name="Moran D.A.P."/>
            <person name="Shinohara A."/>
            <person name="Yoshida Y."/>
            <person name="Fujiwara M."/>
            <person name="Mori M."/>
            <person name="Tomita M."/>
            <person name="Arakawa K."/>
        </authorList>
    </citation>
    <scope>NUCLEOTIDE SEQUENCE [LARGE SCALE GENOMIC DNA]</scope>
</reference>
<evidence type="ECO:0000256" key="3">
    <source>
        <dbReference type="ARBA" id="ARBA00022475"/>
    </source>
</evidence>